<evidence type="ECO:0000259" key="4">
    <source>
        <dbReference type="Pfam" id="PF02275"/>
    </source>
</evidence>
<dbReference type="InterPro" id="IPR029132">
    <property type="entry name" value="CBAH/NAAA_C"/>
</dbReference>
<dbReference type="Gene3D" id="3.60.60.10">
    <property type="entry name" value="Penicillin V Acylase, Chain A"/>
    <property type="match status" value="1"/>
</dbReference>
<organism evidence="5 6">
    <name type="scientific">Clytia hemisphaerica</name>
    <dbReference type="NCBI Taxonomy" id="252671"/>
    <lineage>
        <taxon>Eukaryota</taxon>
        <taxon>Metazoa</taxon>
        <taxon>Cnidaria</taxon>
        <taxon>Hydrozoa</taxon>
        <taxon>Hydroidolina</taxon>
        <taxon>Leptothecata</taxon>
        <taxon>Obeliida</taxon>
        <taxon>Clytiidae</taxon>
        <taxon>Clytia</taxon>
    </lineage>
</organism>
<evidence type="ECO:0000256" key="2">
    <source>
        <dbReference type="ARBA" id="ARBA00022801"/>
    </source>
</evidence>
<dbReference type="GeneID" id="136818748"/>
<dbReference type="GO" id="GO:0016787">
    <property type="term" value="F:hydrolase activity"/>
    <property type="evidence" value="ECO:0007669"/>
    <property type="project" value="UniProtKB-KW"/>
</dbReference>
<name>A0A7M6DJB9_9CNID</name>
<evidence type="ECO:0000313" key="6">
    <source>
        <dbReference type="Proteomes" id="UP000594262"/>
    </source>
</evidence>
<feature type="chain" id="PRO_5029501247" description="Choloylglycine hydrolase/NAAA C-terminal domain-containing protein" evidence="3">
    <location>
        <begin position="21"/>
        <end position="376"/>
    </location>
</feature>
<feature type="domain" description="Choloylglycine hydrolase/NAAA C-terminal" evidence="4">
    <location>
        <begin position="21"/>
        <end position="347"/>
    </location>
</feature>
<keyword evidence="2" id="KW-0378">Hydrolase</keyword>
<proteinExistence type="inferred from homology"/>
<evidence type="ECO:0000313" key="5">
    <source>
        <dbReference type="EnsemblMetazoa" id="CLYHEMP013026.1"/>
    </source>
</evidence>
<dbReference type="PROSITE" id="PS51257">
    <property type="entry name" value="PROKAR_LIPOPROTEIN"/>
    <property type="match status" value="1"/>
</dbReference>
<protein>
    <recommendedName>
        <fullName evidence="4">Choloylglycine hydrolase/NAAA C-terminal domain-containing protein</fullName>
    </recommendedName>
</protein>
<evidence type="ECO:0000256" key="3">
    <source>
        <dbReference type="SAM" id="SignalP"/>
    </source>
</evidence>
<keyword evidence="6" id="KW-1185">Reference proteome</keyword>
<dbReference type="OrthoDB" id="63199at2759"/>
<feature type="signal peptide" evidence="3">
    <location>
        <begin position="1"/>
        <end position="20"/>
    </location>
</feature>
<dbReference type="PANTHER" id="PTHR35527">
    <property type="entry name" value="CHOLOYLGLYCINE HYDROLASE"/>
    <property type="match status" value="1"/>
</dbReference>
<comment type="similarity">
    <text evidence="1">Belongs to the peptidase C59 family.</text>
</comment>
<dbReference type="Proteomes" id="UP000594262">
    <property type="component" value="Unplaced"/>
</dbReference>
<evidence type="ECO:0000256" key="1">
    <source>
        <dbReference type="ARBA" id="ARBA00006625"/>
    </source>
</evidence>
<dbReference type="SUPFAM" id="SSF56235">
    <property type="entry name" value="N-terminal nucleophile aminohydrolases (Ntn hydrolases)"/>
    <property type="match status" value="1"/>
</dbReference>
<dbReference type="EnsemblMetazoa" id="CLYHEMT013026.1">
    <property type="protein sequence ID" value="CLYHEMP013026.1"/>
    <property type="gene ID" value="CLYHEMG013026"/>
</dbReference>
<dbReference type="Pfam" id="PF02275">
    <property type="entry name" value="CBAH"/>
    <property type="match status" value="1"/>
</dbReference>
<dbReference type="PANTHER" id="PTHR35527:SF2">
    <property type="entry name" value="HYDROLASE"/>
    <property type="match status" value="1"/>
</dbReference>
<accession>A0A7M6DJB9</accession>
<dbReference type="InterPro" id="IPR052193">
    <property type="entry name" value="Peptidase_C59"/>
</dbReference>
<sequence length="376" mass="42344">MKIVLPALAALLMNLHSIYACTDFLIGCQDGATVHGRTMEFEFAFPWVVGVVPKGYKETAMLPENCQNHSPLTWFTRYKILGIKSAGDFSNSNRSIVDGQNEAGLSAGALWFEGFTEYPDAVPEQHCSHSIPHMQLINYLLGNFATVEQVRTSFKYDIFPFVWGQYVTYWHGDIKINKYQFPLHLSLADRSGDSIVIEYTKGKGRQVFDNKIGILTNSPPYDWHVLNLANSINVQNQGYPAKHVTKQGRNYTIEAFWDGTGLLGLPGDFTPASRFLRTAAMIRFAEEAKNAKDGALKAWHIINSVDITKGTSEDYTVFSVVKDLTNNIMYFRAHDYISIRSIHLNKLSGESGKQIPVEDTFENSVKDITEDFGDNW</sequence>
<reference evidence="5" key="1">
    <citation type="submission" date="2021-01" db="UniProtKB">
        <authorList>
            <consortium name="EnsemblMetazoa"/>
        </authorList>
    </citation>
    <scope>IDENTIFICATION</scope>
</reference>
<dbReference type="InterPro" id="IPR029055">
    <property type="entry name" value="Ntn_hydrolases_N"/>
</dbReference>
<keyword evidence="3" id="KW-0732">Signal</keyword>
<dbReference type="AlphaFoldDB" id="A0A7M6DJB9"/>
<dbReference type="RefSeq" id="XP_066931086.1">
    <property type="nucleotide sequence ID" value="XM_067074985.1"/>
</dbReference>